<dbReference type="Gene3D" id="3.90.870.20">
    <property type="entry name" value="Carbamoyltransferase, C-terminal domain"/>
    <property type="match status" value="1"/>
</dbReference>
<evidence type="ECO:0000256" key="1">
    <source>
        <dbReference type="ARBA" id="ARBA00006129"/>
    </source>
</evidence>
<sequence>MQYTLGLATMDNSAAALFGDGQLIAAVEQERLSRVKNDGSFPHLAIDEVLDIAGITLADVEVIAVYWQPWRVGTRMAGSLRKAAASGSARSAIAARVRDMFAPEDKNEGPRDGSWGDLFRLKRILTARHGPTQAKLRYIDHHLSHQLYAETMRDWPDCVSLSYDGGGEAHSTVLTVLTGGQRKVLSQHRWPNSLGHYYSTFTGFLGFKMLEGEYKMMGLAPYGQPVWRDAILDEILLLQPDGRYQLNIRICDYHAALRGQFDPRLEALFGPRRAPDETPTEAHVNLAASVQAAYEAALAHVLAPAREAYPEMRKLVLSGGCALNVTANGQLLKSGLFDEIIIPPAPHDAGCAIGAALAALTVPADRASIRSPYLGRDYSADQIADALALRCKTVPAALPEAELVERTAHMLADGRLIAWFQGRSEFGPRALGARSFLADPRRDEIRDALNDKIKKRELFRPFAPSTTAEGAGDFFQIAQDSPYMNIVADVKGDQVPAITHVDGTARVHTVAADAHQRYHALISRFGQITGVPVVLNTSFNIQEPIVYSPEHALATFAASGVDALVIGDHIVERADLA</sequence>
<feature type="domain" description="Carbamoyltransferase C-terminal" evidence="3">
    <location>
        <begin position="408"/>
        <end position="573"/>
    </location>
</feature>
<dbReference type="Pfam" id="PF16861">
    <property type="entry name" value="Carbam_trans_C"/>
    <property type="match status" value="1"/>
</dbReference>
<evidence type="ECO:0000313" key="5">
    <source>
        <dbReference type="Proteomes" id="UP000315344"/>
    </source>
</evidence>
<dbReference type="InterPro" id="IPR051338">
    <property type="entry name" value="NodU/CmcH_Carbamoyltrnsfr"/>
</dbReference>
<dbReference type="Pfam" id="PF02543">
    <property type="entry name" value="Carbam_trans_N"/>
    <property type="match status" value="1"/>
</dbReference>
<protein>
    <recommendedName>
        <fullName evidence="6">Carbamoyltransferase</fullName>
    </recommendedName>
</protein>
<gene>
    <name evidence="4" type="ORF">DI616_09465</name>
</gene>
<dbReference type="AlphaFoldDB" id="A0A533I9I4"/>
<dbReference type="SUPFAM" id="SSF53067">
    <property type="entry name" value="Actin-like ATPase domain"/>
    <property type="match status" value="1"/>
</dbReference>
<dbReference type="InterPro" id="IPR003696">
    <property type="entry name" value="Carbtransf_dom"/>
</dbReference>
<dbReference type="PANTHER" id="PTHR34847:SF1">
    <property type="entry name" value="NODULATION PROTEIN U"/>
    <property type="match status" value="1"/>
</dbReference>
<comment type="caution">
    <text evidence="4">The sequence shown here is derived from an EMBL/GenBank/DDBJ whole genome shotgun (WGS) entry which is preliminary data.</text>
</comment>
<comment type="similarity">
    <text evidence="1">Belongs to the NodU/CmcH family.</text>
</comment>
<evidence type="ECO:0000259" key="2">
    <source>
        <dbReference type="Pfam" id="PF02543"/>
    </source>
</evidence>
<feature type="domain" description="Carbamoyltransferase" evidence="2">
    <location>
        <begin position="5"/>
        <end position="357"/>
    </location>
</feature>
<reference evidence="4 5" key="1">
    <citation type="journal article" date="2017" name="Nat. Commun.">
        <title>In situ click chemistry generation of cyclooxygenase-2 inhibitors.</title>
        <authorList>
            <person name="Bhardwaj A."/>
            <person name="Kaur J."/>
            <person name="Wuest M."/>
            <person name="Wuest F."/>
        </authorList>
    </citation>
    <scope>NUCLEOTIDE SEQUENCE [LARGE SCALE GENOMIC DNA]</scope>
    <source>
        <strain evidence="4">S2_012_000_R3_94</strain>
    </source>
</reference>
<dbReference type="InterPro" id="IPR043129">
    <property type="entry name" value="ATPase_NBD"/>
</dbReference>
<dbReference type="InterPro" id="IPR038152">
    <property type="entry name" value="Carbam_trans_C_sf"/>
</dbReference>
<dbReference type="Proteomes" id="UP000315344">
    <property type="component" value="Unassembled WGS sequence"/>
</dbReference>
<evidence type="ECO:0008006" key="6">
    <source>
        <dbReference type="Google" id="ProtNLM"/>
    </source>
</evidence>
<dbReference type="GO" id="GO:0003824">
    <property type="term" value="F:catalytic activity"/>
    <property type="evidence" value="ECO:0007669"/>
    <property type="project" value="InterPro"/>
</dbReference>
<name>A0A533I9I4_PARDE</name>
<evidence type="ECO:0000313" key="4">
    <source>
        <dbReference type="EMBL" id="TKW66710.1"/>
    </source>
</evidence>
<dbReference type="Gene3D" id="3.30.420.40">
    <property type="match status" value="2"/>
</dbReference>
<proteinExistence type="inferred from homology"/>
<dbReference type="InterPro" id="IPR031730">
    <property type="entry name" value="Carbam_trans_C"/>
</dbReference>
<evidence type="ECO:0000259" key="3">
    <source>
        <dbReference type="Pfam" id="PF16861"/>
    </source>
</evidence>
<dbReference type="EMBL" id="VAFL01000006">
    <property type="protein sequence ID" value="TKW66710.1"/>
    <property type="molecule type" value="Genomic_DNA"/>
</dbReference>
<dbReference type="PANTHER" id="PTHR34847">
    <property type="entry name" value="NODULATION PROTEIN U"/>
    <property type="match status" value="1"/>
</dbReference>
<accession>A0A533I9I4</accession>
<organism evidence="4 5">
    <name type="scientific">Paracoccus denitrificans</name>
    <dbReference type="NCBI Taxonomy" id="266"/>
    <lineage>
        <taxon>Bacteria</taxon>
        <taxon>Pseudomonadati</taxon>
        <taxon>Pseudomonadota</taxon>
        <taxon>Alphaproteobacteria</taxon>
        <taxon>Rhodobacterales</taxon>
        <taxon>Paracoccaceae</taxon>
        <taxon>Paracoccus</taxon>
    </lineage>
</organism>